<protein>
    <submittedName>
        <fullName evidence="2">Uncharacterized protein</fullName>
    </submittedName>
</protein>
<comment type="caution">
    <text evidence="2">The sequence shown here is derived from an EMBL/GenBank/DDBJ whole genome shotgun (WGS) entry which is preliminary data.</text>
</comment>
<name>A0A699J7H4_TANCI</name>
<dbReference type="AlphaFoldDB" id="A0A699J7H4"/>
<organism evidence="2">
    <name type="scientific">Tanacetum cinerariifolium</name>
    <name type="common">Dalmatian daisy</name>
    <name type="synonym">Chrysanthemum cinerariifolium</name>
    <dbReference type="NCBI Taxonomy" id="118510"/>
    <lineage>
        <taxon>Eukaryota</taxon>
        <taxon>Viridiplantae</taxon>
        <taxon>Streptophyta</taxon>
        <taxon>Embryophyta</taxon>
        <taxon>Tracheophyta</taxon>
        <taxon>Spermatophyta</taxon>
        <taxon>Magnoliopsida</taxon>
        <taxon>eudicotyledons</taxon>
        <taxon>Gunneridae</taxon>
        <taxon>Pentapetalae</taxon>
        <taxon>asterids</taxon>
        <taxon>campanulids</taxon>
        <taxon>Asterales</taxon>
        <taxon>Asteraceae</taxon>
        <taxon>Asteroideae</taxon>
        <taxon>Anthemideae</taxon>
        <taxon>Anthemidinae</taxon>
        <taxon>Tanacetum</taxon>
    </lineage>
</organism>
<dbReference type="EMBL" id="BKCJ010380588">
    <property type="protein sequence ID" value="GFA17506.1"/>
    <property type="molecule type" value="Genomic_DNA"/>
</dbReference>
<evidence type="ECO:0000256" key="1">
    <source>
        <dbReference type="SAM" id="MobiDB-lite"/>
    </source>
</evidence>
<evidence type="ECO:0000313" key="2">
    <source>
        <dbReference type="EMBL" id="GFA17506.1"/>
    </source>
</evidence>
<reference evidence="2" key="1">
    <citation type="journal article" date="2019" name="Sci. Rep.">
        <title>Draft genome of Tanacetum cinerariifolium, the natural source of mosquito coil.</title>
        <authorList>
            <person name="Yamashiro T."/>
            <person name="Shiraishi A."/>
            <person name="Satake H."/>
            <person name="Nakayama K."/>
        </authorList>
    </citation>
    <scope>NUCLEOTIDE SEQUENCE</scope>
</reference>
<sequence length="76" mass="8449">MGRIIKPYKNRGSPVSDKASSSFGLSLRFDVPLFVDLMANKIEIETLKKMDAPNGKKASLRFYEAISHSDAGLLFE</sequence>
<feature type="non-terminal residue" evidence="2">
    <location>
        <position position="76"/>
    </location>
</feature>
<feature type="region of interest" description="Disordered" evidence="1">
    <location>
        <begin position="1"/>
        <end position="21"/>
    </location>
</feature>
<accession>A0A699J7H4</accession>
<proteinExistence type="predicted"/>
<gene>
    <name evidence="2" type="ORF">Tci_589478</name>
</gene>